<dbReference type="WBParaSite" id="L893_g22835.t1">
    <property type="protein sequence ID" value="L893_g22835.t1"/>
    <property type="gene ID" value="L893_g22835"/>
</dbReference>
<dbReference type="AlphaFoldDB" id="A0A1I7Z4R4"/>
<evidence type="ECO:0000313" key="1">
    <source>
        <dbReference type="Proteomes" id="UP000095287"/>
    </source>
</evidence>
<proteinExistence type="predicted"/>
<sequence length="168" mass="17529">MMKTRSSLCVKFCHVSSVSKTNSCDLLSSLITPLSPGGIITLIMSSLRLLAVFSAFVVASAIADGIWPHGGAYGGYGYGVAPHHGYGYGSGYGSEHGHGGDKGYADKFAHGEKADWSNYNYGGHQKYGSGDAYGKDHAEGYGSAHGHDAGYGYGAPHGHGYGYGPKAW</sequence>
<name>A0A1I7Z4R4_9BILA</name>
<protein>
    <submittedName>
        <fullName evidence="2">Glycine-rich cell wall structural protein 1.8-like</fullName>
    </submittedName>
</protein>
<organism evidence="1 2">
    <name type="scientific">Steinernema glaseri</name>
    <dbReference type="NCBI Taxonomy" id="37863"/>
    <lineage>
        <taxon>Eukaryota</taxon>
        <taxon>Metazoa</taxon>
        <taxon>Ecdysozoa</taxon>
        <taxon>Nematoda</taxon>
        <taxon>Chromadorea</taxon>
        <taxon>Rhabditida</taxon>
        <taxon>Tylenchina</taxon>
        <taxon>Panagrolaimomorpha</taxon>
        <taxon>Strongyloidoidea</taxon>
        <taxon>Steinernematidae</taxon>
        <taxon>Steinernema</taxon>
    </lineage>
</organism>
<reference evidence="2" key="1">
    <citation type="submission" date="2016-11" db="UniProtKB">
        <authorList>
            <consortium name="WormBaseParasite"/>
        </authorList>
    </citation>
    <scope>IDENTIFICATION</scope>
</reference>
<keyword evidence="1" id="KW-1185">Reference proteome</keyword>
<accession>A0A1I7Z4R4</accession>
<dbReference type="Proteomes" id="UP000095287">
    <property type="component" value="Unplaced"/>
</dbReference>
<evidence type="ECO:0000313" key="2">
    <source>
        <dbReference type="WBParaSite" id="L893_g22835.t1"/>
    </source>
</evidence>